<sequence>MAPHKPPPPAISLPQEIYDEILEHLPRKALLQVARSSQSLRWASTRILYRQVSLHDTDRMIQFFNTLKENNDAAHSVRKLALTIHEQEPLPPQSLRLLCAGLARVSQNVTNLCILAKDRDIFASVTEHFPRLKYLASSQHISSGLLSFLRSHPSLVHIELYNPADSILIYFAGPIALPNLEHIYDPAHLVEAVVPKAPVRAIGIAPSSFDPCDYDMERRVISAAARSSEKVISLTLWYPVVVRNVLLKISERLLDLVEFNFHGVPLWEGNLPALFEGVEQILQKCHSLRKIELTADYPPRLMLDSMEYEHELLTTWSKIRPSRSCLPTE</sequence>
<dbReference type="Proteomes" id="UP000467700">
    <property type="component" value="Unassembled WGS sequence"/>
</dbReference>
<dbReference type="PROSITE" id="PS50181">
    <property type="entry name" value="FBOX"/>
    <property type="match status" value="1"/>
</dbReference>
<dbReference type="InterPro" id="IPR001810">
    <property type="entry name" value="F-box_dom"/>
</dbReference>
<feature type="domain" description="F-box" evidence="1">
    <location>
        <begin position="7"/>
        <end position="52"/>
    </location>
</feature>
<evidence type="ECO:0000313" key="3">
    <source>
        <dbReference type="Proteomes" id="UP000467700"/>
    </source>
</evidence>
<dbReference type="OrthoDB" id="3026151at2759"/>
<name>A0A8S0Y067_CYCAE</name>
<proteinExistence type="predicted"/>
<keyword evidence="3" id="KW-1185">Reference proteome</keyword>
<comment type="caution">
    <text evidence="2">The sequence shown here is derived from an EMBL/GenBank/DDBJ whole genome shotgun (WGS) entry which is preliminary data.</text>
</comment>
<gene>
    <name evidence="2" type="ORF">AAE3_LOCUS12701</name>
</gene>
<accession>A0A8S0Y067</accession>
<dbReference type="EMBL" id="CACVBS010000090">
    <property type="protein sequence ID" value="CAA7270481.1"/>
    <property type="molecule type" value="Genomic_DNA"/>
</dbReference>
<organism evidence="2 3">
    <name type="scientific">Cyclocybe aegerita</name>
    <name type="common">Black poplar mushroom</name>
    <name type="synonym">Agrocybe aegerita</name>
    <dbReference type="NCBI Taxonomy" id="1973307"/>
    <lineage>
        <taxon>Eukaryota</taxon>
        <taxon>Fungi</taxon>
        <taxon>Dikarya</taxon>
        <taxon>Basidiomycota</taxon>
        <taxon>Agaricomycotina</taxon>
        <taxon>Agaricomycetes</taxon>
        <taxon>Agaricomycetidae</taxon>
        <taxon>Agaricales</taxon>
        <taxon>Agaricineae</taxon>
        <taxon>Bolbitiaceae</taxon>
        <taxon>Cyclocybe</taxon>
    </lineage>
</organism>
<reference evidence="2 3" key="1">
    <citation type="submission" date="2020-01" db="EMBL/GenBank/DDBJ databases">
        <authorList>
            <person name="Gupta K D."/>
        </authorList>
    </citation>
    <scope>NUCLEOTIDE SEQUENCE [LARGE SCALE GENOMIC DNA]</scope>
</reference>
<evidence type="ECO:0000313" key="2">
    <source>
        <dbReference type="EMBL" id="CAA7270481.1"/>
    </source>
</evidence>
<dbReference type="AlphaFoldDB" id="A0A8S0Y067"/>
<protein>
    <recommendedName>
        <fullName evidence="1">F-box domain-containing protein</fullName>
    </recommendedName>
</protein>
<evidence type="ECO:0000259" key="1">
    <source>
        <dbReference type="PROSITE" id="PS50181"/>
    </source>
</evidence>